<reference evidence="5" key="1">
    <citation type="journal article" date="2020" name="Appl. Environ. Microbiol.">
        <title>Diazotrophic Anaeromyxobacter Isolates from Soils.</title>
        <authorList>
            <person name="Masuda Y."/>
            <person name="Yamanaka H."/>
            <person name="Xu Z.X."/>
            <person name="Shiratori Y."/>
            <person name="Aono T."/>
            <person name="Amachi S."/>
            <person name="Senoo K."/>
            <person name="Itoh H."/>
        </authorList>
    </citation>
    <scope>NUCLEOTIDE SEQUENCE [LARGE SCALE GENOMIC DNA]</scope>
    <source>
        <strain evidence="5">R267</strain>
    </source>
</reference>
<dbReference type="GO" id="GO:0003747">
    <property type="term" value="F:translation release factor activity"/>
    <property type="evidence" value="ECO:0007669"/>
    <property type="project" value="InterPro"/>
</dbReference>
<comment type="similarity">
    <text evidence="1">Belongs to the prokaryotic/mitochondrial release factor family.</text>
</comment>
<dbReference type="InterPro" id="IPR045853">
    <property type="entry name" value="Pep_chain_release_fac_I_sf"/>
</dbReference>
<dbReference type="PANTHER" id="PTHR43804:SF6">
    <property type="entry name" value="CLASS I PEPTIDE CHAIN RELEASE FACTOR"/>
    <property type="match status" value="1"/>
</dbReference>
<protein>
    <submittedName>
        <fullName evidence="4">Peptide chain release factor</fullName>
    </submittedName>
</protein>
<dbReference type="PANTHER" id="PTHR43804">
    <property type="entry name" value="LD18447P"/>
    <property type="match status" value="1"/>
</dbReference>
<evidence type="ECO:0000313" key="5">
    <source>
        <dbReference type="Proteomes" id="UP000503640"/>
    </source>
</evidence>
<organism evidence="4 5">
    <name type="scientific">Anaeromyxobacter diazotrophicus</name>
    <dbReference type="NCBI Taxonomy" id="2590199"/>
    <lineage>
        <taxon>Bacteria</taxon>
        <taxon>Pseudomonadati</taxon>
        <taxon>Myxococcota</taxon>
        <taxon>Myxococcia</taxon>
        <taxon>Myxococcales</taxon>
        <taxon>Cystobacterineae</taxon>
        <taxon>Anaeromyxobacteraceae</taxon>
        <taxon>Anaeromyxobacter</taxon>
    </lineage>
</organism>
<dbReference type="Gene3D" id="3.30.160.20">
    <property type="match status" value="1"/>
</dbReference>
<evidence type="ECO:0000256" key="2">
    <source>
        <dbReference type="SAM" id="MobiDB-lite"/>
    </source>
</evidence>
<dbReference type="AlphaFoldDB" id="A0A7I9VRF7"/>
<feature type="domain" description="Prokaryotic-type class I peptide chain release factors" evidence="3">
    <location>
        <begin position="30"/>
        <end position="120"/>
    </location>
</feature>
<comment type="caution">
    <text evidence="4">The sequence shown here is derived from an EMBL/GenBank/DDBJ whole genome shotgun (WGS) entry which is preliminary data.</text>
</comment>
<dbReference type="Pfam" id="PF00472">
    <property type="entry name" value="RF-1"/>
    <property type="match status" value="1"/>
</dbReference>
<accession>A0A7I9VRF7</accession>
<dbReference type="SUPFAM" id="SSF75620">
    <property type="entry name" value="Release factor"/>
    <property type="match status" value="1"/>
</dbReference>
<evidence type="ECO:0000259" key="3">
    <source>
        <dbReference type="Pfam" id="PF00472"/>
    </source>
</evidence>
<name>A0A7I9VRF7_9BACT</name>
<feature type="region of interest" description="Disordered" evidence="2">
    <location>
        <begin position="37"/>
        <end position="59"/>
    </location>
</feature>
<dbReference type="InterPro" id="IPR050057">
    <property type="entry name" value="Prokaryotic/Mito_RF"/>
</dbReference>
<evidence type="ECO:0000313" key="4">
    <source>
        <dbReference type="EMBL" id="GEJ59003.1"/>
    </source>
</evidence>
<gene>
    <name evidence="4" type="ORF">AMYX_37440</name>
</gene>
<dbReference type="Proteomes" id="UP000503640">
    <property type="component" value="Unassembled WGS sequence"/>
</dbReference>
<proteinExistence type="inferred from homology"/>
<evidence type="ECO:0000256" key="1">
    <source>
        <dbReference type="ARBA" id="ARBA00010835"/>
    </source>
</evidence>
<dbReference type="RefSeq" id="WP_176068101.1">
    <property type="nucleotide sequence ID" value="NZ_BJTG01000010.1"/>
</dbReference>
<feature type="region of interest" description="Disordered" evidence="2">
    <location>
        <begin position="87"/>
        <end position="129"/>
    </location>
</feature>
<sequence length="129" mass="14044">MTTSAPLAPPALRAAARRASALPGPALLAECEETFFTAGGPGGQHRNKTESGVRLTHRGTGVTVTATERRSQAQNRGAALERLRERLAAMGHEPKRRRPTRATRGSQERRLAAKRLTGQRKAERRRGDD</sequence>
<keyword evidence="5" id="KW-1185">Reference proteome</keyword>
<dbReference type="EMBL" id="BJTG01000010">
    <property type="protein sequence ID" value="GEJ59003.1"/>
    <property type="molecule type" value="Genomic_DNA"/>
</dbReference>
<dbReference type="InterPro" id="IPR000352">
    <property type="entry name" value="Pep_chain_release_fac_I"/>
</dbReference>